<organism evidence="2 3">
    <name type="scientific">Caligus rogercresseyi</name>
    <name type="common">Sea louse</name>
    <dbReference type="NCBI Taxonomy" id="217165"/>
    <lineage>
        <taxon>Eukaryota</taxon>
        <taxon>Metazoa</taxon>
        <taxon>Ecdysozoa</taxon>
        <taxon>Arthropoda</taxon>
        <taxon>Crustacea</taxon>
        <taxon>Multicrustacea</taxon>
        <taxon>Hexanauplia</taxon>
        <taxon>Copepoda</taxon>
        <taxon>Siphonostomatoida</taxon>
        <taxon>Caligidae</taxon>
        <taxon>Caligus</taxon>
    </lineage>
</organism>
<proteinExistence type="predicted"/>
<gene>
    <name evidence="2" type="ORF">FKW44_005663</name>
</gene>
<name>A0A7T8KCA2_CALRO</name>
<keyword evidence="3" id="KW-1185">Reference proteome</keyword>
<feature type="transmembrane region" description="Helical" evidence="1">
    <location>
        <begin position="50"/>
        <end position="69"/>
    </location>
</feature>
<reference evidence="3" key="1">
    <citation type="submission" date="2021-01" db="EMBL/GenBank/DDBJ databases">
        <title>Caligus Genome Assembly.</title>
        <authorList>
            <person name="Gallardo-Escarate C."/>
        </authorList>
    </citation>
    <scope>NUCLEOTIDE SEQUENCE [LARGE SCALE GENOMIC DNA]</scope>
</reference>
<evidence type="ECO:0000256" key="1">
    <source>
        <dbReference type="SAM" id="Phobius"/>
    </source>
</evidence>
<keyword evidence="1" id="KW-0472">Membrane</keyword>
<keyword evidence="1" id="KW-1133">Transmembrane helix</keyword>
<feature type="transmembrane region" description="Helical" evidence="1">
    <location>
        <begin position="99"/>
        <end position="121"/>
    </location>
</feature>
<feature type="transmembrane region" description="Helical" evidence="1">
    <location>
        <begin position="20"/>
        <end position="38"/>
    </location>
</feature>
<accession>A0A7T8KCA2</accession>
<dbReference type="EMBL" id="CP045893">
    <property type="protein sequence ID" value="QQP53251.1"/>
    <property type="molecule type" value="Genomic_DNA"/>
</dbReference>
<feature type="transmembrane region" description="Helical" evidence="1">
    <location>
        <begin position="192"/>
        <end position="215"/>
    </location>
</feature>
<feature type="transmembrane region" description="Helical" evidence="1">
    <location>
        <begin position="133"/>
        <end position="156"/>
    </location>
</feature>
<dbReference type="Proteomes" id="UP000595437">
    <property type="component" value="Chromosome 4"/>
</dbReference>
<evidence type="ECO:0000313" key="2">
    <source>
        <dbReference type="EMBL" id="QQP53251.1"/>
    </source>
</evidence>
<dbReference type="AlphaFoldDB" id="A0A7T8KCA2"/>
<evidence type="ECO:0000313" key="3">
    <source>
        <dbReference type="Proteomes" id="UP000595437"/>
    </source>
</evidence>
<feature type="non-terminal residue" evidence="2">
    <location>
        <position position="241"/>
    </location>
</feature>
<sequence>AADAMTFYDNVNVILTVMEGLSLIIMIPLCVIVILNAVNRRKATQDPSEWTFLSQIVFFALHILTETLHTKHYDISRTNEDSLILALGLERVFMVVPNLFYFTPGWRKVFFISLVLGYPLIDFNEHLRLRIHALGIIFNVLTTALLLGVALGLTFYKTLWRTLTQHSDVFDHGGKPLPCIHEPLPYLSEFIFGFYVTQFYNCIILLGFPLSYLLFVHCHFGNKLRNEPKEGDDGQVQLSLS</sequence>
<keyword evidence="1" id="KW-0812">Transmembrane</keyword>
<protein>
    <submittedName>
        <fullName evidence="2">Uncharacterized protein</fullName>
    </submittedName>
</protein>